<dbReference type="GeneTree" id="ENSGT01010000222336"/>
<evidence type="ECO:0000256" key="2">
    <source>
        <dbReference type="PIRSR" id="PIRSR016521-1"/>
    </source>
</evidence>
<evidence type="ECO:0008006" key="7">
    <source>
        <dbReference type="Google" id="ProtNLM"/>
    </source>
</evidence>
<proteinExistence type="inferred from homology"/>
<dbReference type="PIRSF" id="PIRSF016521">
    <property type="entry name" value="Acyl-CoA_hydro"/>
    <property type="match status" value="1"/>
</dbReference>
<evidence type="ECO:0000313" key="6">
    <source>
        <dbReference type="Proteomes" id="UP000007875"/>
    </source>
</evidence>
<evidence type="ECO:0000313" key="5">
    <source>
        <dbReference type="Ensembl" id="ENSCSAVP00000008440.1"/>
    </source>
</evidence>
<dbReference type="Gene3D" id="2.60.40.2240">
    <property type="entry name" value="Acyl-CoA thioester hydrolase/BAAT N-terminal domain"/>
    <property type="match status" value="1"/>
</dbReference>
<dbReference type="FunFam" id="3.40.50.1820:FF:000024">
    <property type="entry name" value="acyl-coenzyme A thioesterase 4"/>
    <property type="match status" value="1"/>
</dbReference>
<reference evidence="6" key="1">
    <citation type="submission" date="2003-08" db="EMBL/GenBank/DDBJ databases">
        <authorList>
            <person name="Birren B."/>
            <person name="Nusbaum C."/>
            <person name="Abebe A."/>
            <person name="Abouelleil A."/>
            <person name="Adekoya E."/>
            <person name="Ait-zahra M."/>
            <person name="Allen N."/>
            <person name="Allen T."/>
            <person name="An P."/>
            <person name="Anderson M."/>
            <person name="Anderson S."/>
            <person name="Arachchi H."/>
            <person name="Armbruster J."/>
            <person name="Bachantsang P."/>
            <person name="Baldwin J."/>
            <person name="Barry A."/>
            <person name="Bayul T."/>
            <person name="Blitshsteyn B."/>
            <person name="Bloom T."/>
            <person name="Blye J."/>
            <person name="Boguslavskiy L."/>
            <person name="Borowsky M."/>
            <person name="Boukhgalter B."/>
            <person name="Brunache A."/>
            <person name="Butler J."/>
            <person name="Calixte N."/>
            <person name="Calvo S."/>
            <person name="Camarata J."/>
            <person name="Campo K."/>
            <person name="Chang J."/>
            <person name="Cheshatsang Y."/>
            <person name="Citroen M."/>
            <person name="Collymore A."/>
            <person name="Considine T."/>
            <person name="Cook A."/>
            <person name="Cooke P."/>
            <person name="Corum B."/>
            <person name="Cuomo C."/>
            <person name="David R."/>
            <person name="Dawoe T."/>
            <person name="Degray S."/>
            <person name="Dodge S."/>
            <person name="Dooley K."/>
            <person name="Dorje P."/>
            <person name="Dorjee K."/>
            <person name="Dorris L."/>
            <person name="Duffey N."/>
            <person name="Dupes A."/>
            <person name="Elkins T."/>
            <person name="Engels R."/>
            <person name="Erickson J."/>
            <person name="Farina A."/>
            <person name="Faro S."/>
            <person name="Ferreira P."/>
            <person name="Fischer H."/>
            <person name="Fitzgerald M."/>
            <person name="Foley K."/>
            <person name="Gage D."/>
            <person name="Galagan J."/>
            <person name="Gearin G."/>
            <person name="Gnerre S."/>
            <person name="Gnirke A."/>
            <person name="Goyette A."/>
            <person name="Graham J."/>
            <person name="Grandbois E."/>
            <person name="Gyaltsen K."/>
            <person name="Hafez N."/>
            <person name="Hagopian D."/>
            <person name="Hagos B."/>
            <person name="Hall J."/>
            <person name="Hatcher B."/>
            <person name="Heller A."/>
            <person name="Higgins H."/>
            <person name="Honan T."/>
            <person name="Horn A."/>
            <person name="Houde N."/>
            <person name="Hughes L."/>
            <person name="Hulme W."/>
            <person name="Husby E."/>
            <person name="Iliev I."/>
            <person name="Jaffe D."/>
            <person name="Jones C."/>
            <person name="Kamal M."/>
            <person name="Kamat A."/>
            <person name="Kamvysselis M."/>
            <person name="Karlsson E."/>
            <person name="Kells C."/>
            <person name="Kieu A."/>
            <person name="Kisner P."/>
            <person name="Kodira C."/>
            <person name="Kulbokas E."/>
            <person name="Labutti K."/>
            <person name="Lama D."/>
            <person name="Landers T."/>
            <person name="Leger J."/>
            <person name="Levine S."/>
            <person name="Lewis D."/>
            <person name="Lewis T."/>
            <person name="Lindblad-toh K."/>
            <person name="Liu X."/>
            <person name="Lokyitsang T."/>
            <person name="Lokyitsang Y."/>
            <person name="Lucien O."/>
            <person name="Lui A."/>
            <person name="Ma L.J."/>
            <person name="Mabbitt R."/>
            <person name="Macdonald J."/>
            <person name="Maclean C."/>
            <person name="Major J."/>
            <person name="Manning J."/>
            <person name="Marabella R."/>
            <person name="Maru K."/>
            <person name="Matthews C."/>
            <person name="Mauceli E."/>
            <person name="Mccarthy M."/>
            <person name="Mcdonough S."/>
            <person name="Mcghee T."/>
            <person name="Meldrim J."/>
            <person name="Meneus L."/>
            <person name="Mesirov J."/>
            <person name="Mihalev A."/>
            <person name="Mihova T."/>
            <person name="Mikkelsen T."/>
            <person name="Mlenga V."/>
            <person name="Moru K."/>
            <person name="Mozes J."/>
            <person name="Mulrain L."/>
            <person name="Munson G."/>
            <person name="Naylor J."/>
            <person name="Newes C."/>
            <person name="Nguyen C."/>
            <person name="Nguyen N."/>
            <person name="Nguyen T."/>
            <person name="Nicol R."/>
            <person name="Nielsen C."/>
            <person name="Nizzari M."/>
            <person name="Norbu C."/>
            <person name="Norbu N."/>
            <person name="O'donnell P."/>
            <person name="Okoawo O."/>
            <person name="O'leary S."/>
            <person name="Omotosho B."/>
            <person name="O'neill K."/>
            <person name="Osman S."/>
            <person name="Parker S."/>
            <person name="Perrin D."/>
            <person name="Phunkhang P."/>
            <person name="Piqani B."/>
            <person name="Purcell S."/>
            <person name="Rachupka T."/>
            <person name="Ramasamy U."/>
            <person name="Rameau R."/>
            <person name="Ray V."/>
            <person name="Raymond C."/>
            <person name="Retta R."/>
            <person name="Richardson S."/>
            <person name="Rise C."/>
            <person name="Rodriguez J."/>
            <person name="Rogers J."/>
            <person name="Rogov P."/>
            <person name="Rutman M."/>
            <person name="Schupbach R."/>
            <person name="Seaman C."/>
            <person name="Settipalli S."/>
            <person name="Sharpe T."/>
            <person name="Sheridan J."/>
            <person name="Sherpa N."/>
            <person name="Shi J."/>
            <person name="Smirnov S."/>
            <person name="Smith C."/>
            <person name="Sougnez C."/>
            <person name="Spencer B."/>
            <person name="Stalker J."/>
            <person name="Stange-thomann N."/>
            <person name="Stavropoulos S."/>
            <person name="Stetson K."/>
            <person name="Stone C."/>
            <person name="Stone S."/>
            <person name="Stubbs M."/>
            <person name="Talamas J."/>
            <person name="Tchuinga P."/>
            <person name="Tenzing P."/>
            <person name="Tesfaye S."/>
            <person name="Theodore J."/>
            <person name="Thoulutsang Y."/>
            <person name="Topham K."/>
            <person name="Towey S."/>
            <person name="Tsamla T."/>
            <person name="Tsomo N."/>
            <person name="Vallee D."/>
            <person name="Vassiliev H."/>
            <person name="Venkataraman V."/>
            <person name="Vinson J."/>
            <person name="Vo A."/>
            <person name="Wade C."/>
            <person name="Wang S."/>
            <person name="Wangchuk T."/>
            <person name="Wangdi T."/>
            <person name="Whittaker C."/>
            <person name="Wilkinson J."/>
            <person name="Wu Y."/>
            <person name="Wyman D."/>
            <person name="Yadav S."/>
            <person name="Yang S."/>
            <person name="Yang X."/>
            <person name="Yeager S."/>
            <person name="Yee E."/>
            <person name="Young G."/>
            <person name="Zainoun J."/>
            <person name="Zembeck L."/>
            <person name="Zimmer A."/>
            <person name="Zody M."/>
            <person name="Lander E."/>
        </authorList>
    </citation>
    <scope>NUCLEOTIDE SEQUENCE [LARGE SCALE GENOMIC DNA]</scope>
</reference>
<organism evidence="5 6">
    <name type="scientific">Ciona savignyi</name>
    <name type="common">Pacific transparent sea squirt</name>
    <dbReference type="NCBI Taxonomy" id="51511"/>
    <lineage>
        <taxon>Eukaryota</taxon>
        <taxon>Metazoa</taxon>
        <taxon>Chordata</taxon>
        <taxon>Tunicata</taxon>
        <taxon>Ascidiacea</taxon>
        <taxon>Phlebobranchia</taxon>
        <taxon>Cionidae</taxon>
        <taxon>Ciona</taxon>
    </lineage>
</organism>
<feature type="active site" description="Charge relay system" evidence="2">
    <location>
        <position position="325"/>
    </location>
</feature>
<dbReference type="InterPro" id="IPR014940">
    <property type="entry name" value="BAAT_C"/>
</dbReference>
<dbReference type="OMA" id="CISGSHY"/>
<dbReference type="Pfam" id="PF08840">
    <property type="entry name" value="BAAT_C"/>
    <property type="match status" value="1"/>
</dbReference>
<dbReference type="InParanoid" id="H2YSY0"/>
<reference evidence="5" key="2">
    <citation type="submission" date="2025-08" db="UniProtKB">
        <authorList>
            <consortium name="Ensembl"/>
        </authorList>
    </citation>
    <scope>IDENTIFICATION</scope>
</reference>
<dbReference type="PANTHER" id="PTHR10824">
    <property type="entry name" value="ACYL-COENZYME A THIOESTERASE-RELATED"/>
    <property type="match status" value="1"/>
</dbReference>
<sequence>LGSVDLSKDESIGGFYNGVEEMGFIWAMRPSLKNKSPYGGRMILFDVTKQLRVMINVLPGKIHNLEALYCSKMISLLEFQVTRIYMAPGVKRIEIKQNGLRGTLFIPSGKGPFPGVITMFGVVAGTLEFKAALFASNGIAAFALAFFGIEGLPDIYRSLDMAYFEKAVNFMLSHEDVNAPNGIGVVGSCKGAQIAYCMADCLSGIRCVVTSNGAPFALHNVHSYREKVWSGLPFDPNLLNDASLLSSAGGCIMRSLTEVPRDENDPEFERSLFNFYKRLHVSYLVLASLDDNNVPSEYFANLAERLFKSAGHPSYEILRYPGAGHLLDPPYAALCRVVNFRVLNTITDFGGSPLQHSRAQKHSWKKILSFLHSKLNSVSTCSS</sequence>
<dbReference type="Ensembl" id="ENSCSAVT00000008549.1">
    <property type="protein sequence ID" value="ENSCSAVP00000008440.1"/>
    <property type="gene ID" value="ENSCSAVG00000005010.1"/>
</dbReference>
<feature type="domain" description="Acyl-CoA thioester hydrolase/bile acid-CoA amino acid N-acetyltransferase" evidence="3">
    <location>
        <begin position="2"/>
        <end position="97"/>
    </location>
</feature>
<dbReference type="InterPro" id="IPR006862">
    <property type="entry name" value="Thio_Ohase/aa_AcTrfase"/>
</dbReference>
<feature type="active site" description="Charge relay system" evidence="2">
    <location>
        <position position="189"/>
    </location>
</feature>
<evidence type="ECO:0000259" key="3">
    <source>
        <dbReference type="Pfam" id="PF04775"/>
    </source>
</evidence>
<dbReference type="GO" id="GO:0006631">
    <property type="term" value="P:fatty acid metabolic process"/>
    <property type="evidence" value="ECO:0007669"/>
    <property type="project" value="TreeGrafter"/>
</dbReference>
<reference evidence="5" key="3">
    <citation type="submission" date="2025-09" db="UniProtKB">
        <authorList>
            <consortium name="Ensembl"/>
        </authorList>
    </citation>
    <scope>IDENTIFICATION</scope>
</reference>
<dbReference type="SUPFAM" id="SSF53474">
    <property type="entry name" value="alpha/beta-Hydrolases"/>
    <property type="match status" value="1"/>
</dbReference>
<dbReference type="InterPro" id="IPR029058">
    <property type="entry name" value="AB_hydrolase_fold"/>
</dbReference>
<keyword evidence="6" id="KW-1185">Reference proteome</keyword>
<dbReference type="InterPro" id="IPR042490">
    <property type="entry name" value="Thio_Ohase/BAAT_N"/>
</dbReference>
<dbReference type="PANTHER" id="PTHR10824:SF4">
    <property type="entry name" value="ACYL-COENZYME A THIOESTERASE 1-LIKE"/>
    <property type="match status" value="1"/>
</dbReference>
<dbReference type="HOGENOM" id="CLU_029849_4_0_1"/>
<dbReference type="InterPro" id="IPR016662">
    <property type="entry name" value="Acyl-CoA_thioEstase_long-chain"/>
</dbReference>
<name>H2YSY0_CIOSA</name>
<dbReference type="GO" id="GO:0047617">
    <property type="term" value="F:fatty acyl-CoA hydrolase activity"/>
    <property type="evidence" value="ECO:0007669"/>
    <property type="project" value="TreeGrafter"/>
</dbReference>
<dbReference type="AlphaFoldDB" id="H2YSY0"/>
<dbReference type="GO" id="GO:0006637">
    <property type="term" value="P:acyl-CoA metabolic process"/>
    <property type="evidence" value="ECO:0007669"/>
    <property type="project" value="InterPro"/>
</dbReference>
<feature type="domain" description="BAAT/Acyl-CoA thioester hydrolase C-terminal" evidence="4">
    <location>
        <begin position="160"/>
        <end position="376"/>
    </location>
</feature>
<evidence type="ECO:0000256" key="1">
    <source>
        <dbReference type="ARBA" id="ARBA00006538"/>
    </source>
</evidence>
<comment type="similarity">
    <text evidence="1">Belongs to the C/M/P thioester hydrolase family.</text>
</comment>
<dbReference type="eggNOG" id="ENOG502QQ8Z">
    <property type="taxonomic scope" value="Eukaryota"/>
</dbReference>
<evidence type="ECO:0000259" key="4">
    <source>
        <dbReference type="Pfam" id="PF08840"/>
    </source>
</evidence>
<protein>
    <recommendedName>
        <fullName evidence="7">BAAT/Acyl-CoA thioester hydrolase C-terminal domain-containing protein</fullName>
    </recommendedName>
</protein>
<dbReference type="Pfam" id="PF04775">
    <property type="entry name" value="Bile_Hydr_Trans"/>
    <property type="match status" value="1"/>
</dbReference>
<dbReference type="Proteomes" id="UP000007875">
    <property type="component" value="Unassembled WGS sequence"/>
</dbReference>
<accession>H2YSY0</accession>
<dbReference type="Gene3D" id="3.40.50.1820">
    <property type="entry name" value="alpha/beta hydrolase"/>
    <property type="match status" value="1"/>
</dbReference>
<feature type="active site" description="Charge relay system" evidence="2">
    <location>
        <position position="291"/>
    </location>
</feature>
<dbReference type="STRING" id="51511.ENSCSAVP00000008440"/>